<evidence type="ECO:0000259" key="4">
    <source>
        <dbReference type="PROSITE" id="PS51000"/>
    </source>
</evidence>
<organism evidence="5 6">
    <name type="scientific">Pseudoroseomonas cervicalis ATCC 49957</name>
    <dbReference type="NCBI Taxonomy" id="525371"/>
    <lineage>
        <taxon>Bacteria</taxon>
        <taxon>Pseudomonadati</taxon>
        <taxon>Pseudomonadota</taxon>
        <taxon>Alphaproteobacteria</taxon>
        <taxon>Acetobacterales</taxon>
        <taxon>Roseomonadaceae</taxon>
        <taxon>Roseomonas</taxon>
    </lineage>
</organism>
<evidence type="ECO:0000256" key="2">
    <source>
        <dbReference type="ARBA" id="ARBA00023125"/>
    </source>
</evidence>
<dbReference type="PROSITE" id="PS00894">
    <property type="entry name" value="HTH_DEOR_1"/>
    <property type="match status" value="1"/>
</dbReference>
<dbReference type="EMBL" id="ADVL01000420">
    <property type="protein sequence ID" value="EFH11346.1"/>
    <property type="molecule type" value="Genomic_DNA"/>
</dbReference>
<evidence type="ECO:0000256" key="3">
    <source>
        <dbReference type="ARBA" id="ARBA00023163"/>
    </source>
</evidence>
<protein>
    <submittedName>
        <fullName evidence="5">Transcriptional regulator, DeoR family</fullName>
    </submittedName>
</protein>
<dbReference type="AlphaFoldDB" id="D5RMY1"/>
<proteinExistence type="predicted"/>
<reference evidence="5 6" key="1">
    <citation type="submission" date="2010-04" db="EMBL/GenBank/DDBJ databases">
        <authorList>
            <person name="Qin X."/>
            <person name="Bachman B."/>
            <person name="Battles P."/>
            <person name="Bell A."/>
            <person name="Bess C."/>
            <person name="Bickham C."/>
            <person name="Chaboub L."/>
            <person name="Chen D."/>
            <person name="Coyle M."/>
            <person name="Deiros D.R."/>
            <person name="Dinh H."/>
            <person name="Forbes L."/>
            <person name="Fowler G."/>
            <person name="Francisco L."/>
            <person name="Fu Q."/>
            <person name="Gubbala S."/>
            <person name="Hale W."/>
            <person name="Han Y."/>
            <person name="Hemphill L."/>
            <person name="Highlander S.K."/>
            <person name="Hirani K."/>
            <person name="Hogues M."/>
            <person name="Jackson L."/>
            <person name="Jakkamsetti A."/>
            <person name="Javaid M."/>
            <person name="Jiang H."/>
            <person name="Korchina V."/>
            <person name="Kovar C."/>
            <person name="Lara F."/>
            <person name="Lee S."/>
            <person name="Mata R."/>
            <person name="Mathew T."/>
            <person name="Moen C."/>
            <person name="Morales K."/>
            <person name="Munidasa M."/>
            <person name="Nazareth L."/>
            <person name="Ngo R."/>
            <person name="Nguyen L."/>
            <person name="Okwuonu G."/>
            <person name="Ongeri F."/>
            <person name="Patil S."/>
            <person name="Petrosino J."/>
            <person name="Pham C."/>
            <person name="Pham P."/>
            <person name="Pu L.-L."/>
            <person name="Puazo M."/>
            <person name="Raj R."/>
            <person name="Reid J."/>
            <person name="Rouhana J."/>
            <person name="Saada N."/>
            <person name="Shang Y."/>
            <person name="Simmons D."/>
            <person name="Thornton R."/>
            <person name="Warren J."/>
            <person name="Weissenberger G."/>
            <person name="Zhang J."/>
            <person name="Zhang L."/>
            <person name="Zhou C."/>
            <person name="Zhu D."/>
            <person name="Muzny D."/>
            <person name="Worley K."/>
            <person name="Gibbs R."/>
        </authorList>
    </citation>
    <scope>NUCLEOTIDE SEQUENCE [LARGE SCALE GENOMIC DNA]</scope>
    <source>
        <strain evidence="5 6">ATCC 49957</strain>
    </source>
</reference>
<keyword evidence="6" id="KW-1185">Reference proteome</keyword>
<dbReference type="Pfam" id="PF08220">
    <property type="entry name" value="HTH_DeoR"/>
    <property type="match status" value="1"/>
</dbReference>
<feature type="domain" description="HTH deoR-type" evidence="4">
    <location>
        <begin position="14"/>
        <end position="70"/>
    </location>
</feature>
<dbReference type="Gene3D" id="3.40.50.1360">
    <property type="match status" value="1"/>
</dbReference>
<dbReference type="SUPFAM" id="SSF100950">
    <property type="entry name" value="NagB/RpiA/CoA transferase-like"/>
    <property type="match status" value="1"/>
</dbReference>
<dbReference type="GO" id="GO:0003677">
    <property type="term" value="F:DNA binding"/>
    <property type="evidence" value="ECO:0007669"/>
    <property type="project" value="UniProtKB-KW"/>
</dbReference>
<evidence type="ECO:0000313" key="5">
    <source>
        <dbReference type="EMBL" id="EFH11346.1"/>
    </source>
</evidence>
<dbReference type="PROSITE" id="PS51000">
    <property type="entry name" value="HTH_DEOR_2"/>
    <property type="match status" value="1"/>
</dbReference>
<comment type="caution">
    <text evidence="5">The sequence shown here is derived from an EMBL/GenBank/DDBJ whole genome shotgun (WGS) entry which is preliminary data.</text>
</comment>
<evidence type="ECO:0000313" key="6">
    <source>
        <dbReference type="Proteomes" id="UP000005324"/>
    </source>
</evidence>
<dbReference type="InterPro" id="IPR018356">
    <property type="entry name" value="Tscrpt_reg_HTH_DeoR_CS"/>
</dbReference>
<dbReference type="SMART" id="SM01134">
    <property type="entry name" value="DeoRC"/>
    <property type="match status" value="1"/>
</dbReference>
<dbReference type="HOGENOM" id="CLU_060699_4_0_5"/>
<dbReference type="RefSeq" id="WP_007005372.1">
    <property type="nucleotide sequence ID" value="NZ_GG770782.1"/>
</dbReference>
<sequence length="272" mass="28691">MAVLERQGLTSQRRGERLARLEALLQESGPARLEEAARQLGVSSMTLRRDLARPGLAESRGLALLGGHVVPARASPRPGPYALEREQDQHAAAKRQAAQHAARLVREGDTLFIDCGTTTPHLVQALPPGLALTVVCYALNIATLLARRPNTRLVLLGGLYHPGATTFSSDESLASLRRLRLNTAFLSAAGVDAAQGATCVHFNEVPVKQMALAGAAQRVLVVDGSKLGQLRPAYFAPLSAFSRIVTDASAPEAAQAALRDAGCPLDVAPPAP</sequence>
<dbReference type="PANTHER" id="PTHR30363">
    <property type="entry name" value="HTH-TYPE TRANSCRIPTIONAL REGULATOR SRLR-RELATED"/>
    <property type="match status" value="1"/>
</dbReference>
<evidence type="ECO:0000256" key="1">
    <source>
        <dbReference type="ARBA" id="ARBA00023015"/>
    </source>
</evidence>
<dbReference type="InterPro" id="IPR050313">
    <property type="entry name" value="Carb_Metab_HTH_regulators"/>
</dbReference>
<dbReference type="InterPro" id="IPR037171">
    <property type="entry name" value="NagB/RpiA_transferase-like"/>
</dbReference>
<keyword evidence="1" id="KW-0805">Transcription regulation</keyword>
<dbReference type="InterPro" id="IPR014036">
    <property type="entry name" value="DeoR-like_C"/>
</dbReference>
<accession>D5RMY1</accession>
<dbReference type="PANTHER" id="PTHR30363:SF8">
    <property type="entry name" value="DEOXYRIBOSE OPERON REPRESSOR"/>
    <property type="match status" value="1"/>
</dbReference>
<keyword evidence="2" id="KW-0238">DNA-binding</keyword>
<dbReference type="Pfam" id="PF00455">
    <property type="entry name" value="DeoRC"/>
    <property type="match status" value="1"/>
</dbReference>
<dbReference type="Proteomes" id="UP000005324">
    <property type="component" value="Unassembled WGS sequence"/>
</dbReference>
<name>D5RMY1_9PROT</name>
<dbReference type="GO" id="GO:0003700">
    <property type="term" value="F:DNA-binding transcription factor activity"/>
    <property type="evidence" value="ECO:0007669"/>
    <property type="project" value="InterPro"/>
</dbReference>
<gene>
    <name evidence="5" type="primary">deoR</name>
    <name evidence="5" type="ORF">HMPREF0731_2442</name>
</gene>
<dbReference type="InterPro" id="IPR001034">
    <property type="entry name" value="DeoR_HTH"/>
</dbReference>
<keyword evidence="3" id="KW-0804">Transcription</keyword>
<dbReference type="OrthoDB" id="5685843at2"/>